<proteinExistence type="predicted"/>
<dbReference type="EMBL" id="BKCJ010263186">
    <property type="protein sequence ID" value="GEZ30427.1"/>
    <property type="molecule type" value="Genomic_DNA"/>
</dbReference>
<name>A0A699I9E1_TANCI</name>
<gene>
    <name evidence="1" type="ORF">Tci_502400</name>
</gene>
<sequence length="79" mass="8495">MDPNHSSALSSVSQKIVSSDVVDESCVQSGSSFNALTEEIVAYERESDEIHAVKKLDALCTPESFVTHSNFDTPGGTVY</sequence>
<organism evidence="1">
    <name type="scientific">Tanacetum cinerariifolium</name>
    <name type="common">Dalmatian daisy</name>
    <name type="synonym">Chrysanthemum cinerariifolium</name>
    <dbReference type="NCBI Taxonomy" id="118510"/>
    <lineage>
        <taxon>Eukaryota</taxon>
        <taxon>Viridiplantae</taxon>
        <taxon>Streptophyta</taxon>
        <taxon>Embryophyta</taxon>
        <taxon>Tracheophyta</taxon>
        <taxon>Spermatophyta</taxon>
        <taxon>Magnoliopsida</taxon>
        <taxon>eudicotyledons</taxon>
        <taxon>Gunneridae</taxon>
        <taxon>Pentapetalae</taxon>
        <taxon>asterids</taxon>
        <taxon>campanulids</taxon>
        <taxon>Asterales</taxon>
        <taxon>Asteraceae</taxon>
        <taxon>Asteroideae</taxon>
        <taxon>Anthemideae</taxon>
        <taxon>Anthemidinae</taxon>
        <taxon>Tanacetum</taxon>
    </lineage>
</organism>
<accession>A0A699I9E1</accession>
<comment type="caution">
    <text evidence="1">The sequence shown here is derived from an EMBL/GenBank/DDBJ whole genome shotgun (WGS) entry which is preliminary data.</text>
</comment>
<feature type="non-terminal residue" evidence="1">
    <location>
        <position position="79"/>
    </location>
</feature>
<dbReference type="AlphaFoldDB" id="A0A699I9E1"/>
<reference evidence="1" key="1">
    <citation type="journal article" date="2019" name="Sci. Rep.">
        <title>Draft genome of Tanacetum cinerariifolium, the natural source of mosquito coil.</title>
        <authorList>
            <person name="Yamashiro T."/>
            <person name="Shiraishi A."/>
            <person name="Satake H."/>
            <person name="Nakayama K."/>
        </authorList>
    </citation>
    <scope>NUCLEOTIDE SEQUENCE</scope>
</reference>
<protein>
    <submittedName>
        <fullName evidence="1">Uncharacterized protein</fullName>
    </submittedName>
</protein>
<evidence type="ECO:0000313" key="1">
    <source>
        <dbReference type="EMBL" id="GEZ30427.1"/>
    </source>
</evidence>